<keyword evidence="4" id="KW-1185">Reference proteome</keyword>
<name>A0ABS3B2Y9_9XANT</name>
<proteinExistence type="predicted"/>
<feature type="region of interest" description="Disordered" evidence="1">
    <location>
        <begin position="323"/>
        <end position="344"/>
    </location>
</feature>
<dbReference type="RefSeq" id="WP_191824881.1">
    <property type="nucleotide sequence ID" value="NZ_JACSQX010000004.1"/>
</dbReference>
<dbReference type="EMBL" id="JAFIWB010000012">
    <property type="protein sequence ID" value="MBN6102892.1"/>
    <property type="molecule type" value="Genomic_DNA"/>
</dbReference>
<evidence type="ECO:0000313" key="4">
    <source>
        <dbReference type="Proteomes" id="UP000695802"/>
    </source>
</evidence>
<dbReference type="InterPro" id="IPR008257">
    <property type="entry name" value="Pept_M19"/>
</dbReference>
<dbReference type="InterPro" id="IPR006311">
    <property type="entry name" value="TAT_signal"/>
</dbReference>
<protein>
    <submittedName>
        <fullName evidence="3">Membrane dipeptidase</fullName>
    </submittedName>
</protein>
<dbReference type="PROSITE" id="PS51318">
    <property type="entry name" value="TAT"/>
    <property type="match status" value="1"/>
</dbReference>
<dbReference type="PANTHER" id="PTHR10443:SF12">
    <property type="entry name" value="DIPEPTIDASE"/>
    <property type="match status" value="1"/>
</dbReference>
<comment type="caution">
    <text evidence="3">The sequence shown here is derived from an EMBL/GenBank/DDBJ whole genome shotgun (WGS) entry which is preliminary data.</text>
</comment>
<reference evidence="3 4" key="1">
    <citation type="submission" date="2021-02" db="EMBL/GenBank/DDBJ databases">
        <title>Taxonomically Unique Crown Gall-Associated Xanthomonas Stains Have Deficiency in Virulence Repertories.</title>
        <authorList>
            <person name="Mafakheri H."/>
            <person name="Taghavi S.M."/>
            <person name="Dimkic I."/>
            <person name="Nemanja K."/>
            <person name="Osdaghi E."/>
        </authorList>
    </citation>
    <scope>NUCLEOTIDE SEQUENCE [LARGE SCALE GENOMIC DNA]</scope>
    <source>
        <strain evidence="3 4">FX4</strain>
    </source>
</reference>
<dbReference type="InterPro" id="IPR032466">
    <property type="entry name" value="Metal_Hydrolase"/>
</dbReference>
<feature type="signal peptide" evidence="2">
    <location>
        <begin position="1"/>
        <end position="29"/>
    </location>
</feature>
<dbReference type="PANTHER" id="PTHR10443">
    <property type="entry name" value="MICROSOMAL DIPEPTIDASE"/>
    <property type="match status" value="1"/>
</dbReference>
<dbReference type="PROSITE" id="PS51365">
    <property type="entry name" value="RENAL_DIPEPTIDASE_2"/>
    <property type="match status" value="1"/>
</dbReference>
<evidence type="ECO:0000313" key="3">
    <source>
        <dbReference type="EMBL" id="MBN6102892.1"/>
    </source>
</evidence>
<organism evidence="3 4">
    <name type="scientific">Xanthomonas bonasiae</name>
    <dbReference type="NCBI Taxonomy" id="2810351"/>
    <lineage>
        <taxon>Bacteria</taxon>
        <taxon>Pseudomonadati</taxon>
        <taxon>Pseudomonadota</taxon>
        <taxon>Gammaproteobacteria</taxon>
        <taxon>Lysobacterales</taxon>
        <taxon>Lysobacteraceae</taxon>
        <taxon>Xanthomonas</taxon>
    </lineage>
</organism>
<dbReference type="Gene3D" id="3.20.20.140">
    <property type="entry name" value="Metal-dependent hydrolases"/>
    <property type="match status" value="1"/>
</dbReference>
<evidence type="ECO:0000256" key="2">
    <source>
        <dbReference type="SAM" id="SignalP"/>
    </source>
</evidence>
<keyword evidence="2" id="KW-0732">Signal</keyword>
<sequence>MSEAWTRRQWLGLSGSALLAGLLPGTATASGAAAGTAKGAADQGAHATDAEALYRRALVLDANTLASIGRLAGDGDSADRIRQLRDSGVTALKTTLGDADGDFEAAVKDIAAAQALVETYPQHFLKVLQHDDLQRAKREGRIALIFSFESAAMLEDKPERIDLFRQLGVRVMQLSYNRASPFGTGCLDGDAGGVTALGREAIARMNRLGVALDLSHANAQTTRDGIALSQRPPVFTHAGCSAVFAHPRNKLDRDMRALADKGGVMGIYMLPFLTEDSRQPQLADYLRHMRHALDVCGEDHVGIGTDSLFFPVTEQDMRELDEQMQQRRRDGVGAPGENRTPYLPDVNSVRKLERVADGLLRHGYGARVTEKVLGLNFDRVFGEIWAA</sequence>
<dbReference type="Pfam" id="PF01244">
    <property type="entry name" value="Peptidase_M19"/>
    <property type="match status" value="1"/>
</dbReference>
<feature type="chain" id="PRO_5047093527" evidence="2">
    <location>
        <begin position="30"/>
        <end position="387"/>
    </location>
</feature>
<dbReference type="SUPFAM" id="SSF51556">
    <property type="entry name" value="Metallo-dependent hydrolases"/>
    <property type="match status" value="1"/>
</dbReference>
<accession>A0ABS3B2Y9</accession>
<dbReference type="Proteomes" id="UP000695802">
    <property type="component" value="Unassembled WGS sequence"/>
</dbReference>
<gene>
    <name evidence="3" type="ORF">JR064_11995</name>
</gene>
<evidence type="ECO:0000256" key="1">
    <source>
        <dbReference type="SAM" id="MobiDB-lite"/>
    </source>
</evidence>